<dbReference type="AlphaFoldDB" id="A0A835A1V7"/>
<evidence type="ECO:0000313" key="1">
    <source>
        <dbReference type="EMBL" id="KAF8648956.1"/>
    </source>
</evidence>
<evidence type="ECO:0000313" key="2">
    <source>
        <dbReference type="Proteomes" id="UP000636709"/>
    </source>
</evidence>
<reference evidence="1" key="1">
    <citation type="submission" date="2020-07" db="EMBL/GenBank/DDBJ databases">
        <title>Genome sequence and genetic diversity analysis of an under-domesticated orphan crop, white fonio (Digitaria exilis).</title>
        <authorList>
            <person name="Bennetzen J.L."/>
            <person name="Chen S."/>
            <person name="Ma X."/>
            <person name="Wang X."/>
            <person name="Yssel A.E.J."/>
            <person name="Chaluvadi S.R."/>
            <person name="Johnson M."/>
            <person name="Gangashetty P."/>
            <person name="Hamidou F."/>
            <person name="Sanogo M.D."/>
            <person name="Zwaenepoel A."/>
            <person name="Wallace J."/>
            <person name="Van De Peer Y."/>
            <person name="Van Deynze A."/>
        </authorList>
    </citation>
    <scope>NUCLEOTIDE SEQUENCE</scope>
    <source>
        <tissue evidence="1">Leaves</tissue>
    </source>
</reference>
<dbReference type="OrthoDB" id="694088at2759"/>
<sequence>MNQLQVVKHLKRRLNIPFFMDIVILRFWSIWTTRNEWIFNQIDPTIDNCIRKFFRELKMVIHRAKARHVQPLREWIQARE</sequence>
<gene>
    <name evidence="1" type="ORF">HU200_064446</name>
</gene>
<proteinExistence type="predicted"/>
<name>A0A835A1V7_9POAL</name>
<comment type="caution">
    <text evidence="1">The sequence shown here is derived from an EMBL/GenBank/DDBJ whole genome shotgun (WGS) entry which is preliminary data.</text>
</comment>
<dbReference type="Proteomes" id="UP000636709">
    <property type="component" value="Unassembled WGS sequence"/>
</dbReference>
<dbReference type="EMBL" id="JACEFO010002799">
    <property type="protein sequence ID" value="KAF8648956.1"/>
    <property type="molecule type" value="Genomic_DNA"/>
</dbReference>
<keyword evidence="2" id="KW-1185">Reference proteome</keyword>
<organism evidence="1 2">
    <name type="scientific">Digitaria exilis</name>
    <dbReference type="NCBI Taxonomy" id="1010633"/>
    <lineage>
        <taxon>Eukaryota</taxon>
        <taxon>Viridiplantae</taxon>
        <taxon>Streptophyta</taxon>
        <taxon>Embryophyta</taxon>
        <taxon>Tracheophyta</taxon>
        <taxon>Spermatophyta</taxon>
        <taxon>Magnoliopsida</taxon>
        <taxon>Liliopsida</taxon>
        <taxon>Poales</taxon>
        <taxon>Poaceae</taxon>
        <taxon>PACMAD clade</taxon>
        <taxon>Panicoideae</taxon>
        <taxon>Panicodae</taxon>
        <taxon>Paniceae</taxon>
        <taxon>Anthephorinae</taxon>
        <taxon>Digitaria</taxon>
    </lineage>
</organism>
<accession>A0A835A1V7</accession>
<protein>
    <submittedName>
        <fullName evidence="1">Uncharacterized protein</fullName>
    </submittedName>
</protein>